<keyword evidence="2" id="KW-1185">Reference proteome</keyword>
<evidence type="ECO:0000313" key="2">
    <source>
        <dbReference type="Proteomes" id="UP000821845"/>
    </source>
</evidence>
<dbReference type="EMBL" id="CM023485">
    <property type="protein sequence ID" value="KAH6930928.1"/>
    <property type="molecule type" value="Genomic_DNA"/>
</dbReference>
<reference evidence="1" key="1">
    <citation type="submission" date="2020-05" db="EMBL/GenBank/DDBJ databases">
        <title>Large-scale comparative analyses of tick genomes elucidate their genetic diversity and vector capacities.</title>
        <authorList>
            <person name="Jia N."/>
            <person name="Wang J."/>
            <person name="Shi W."/>
            <person name="Du L."/>
            <person name="Sun Y."/>
            <person name="Zhan W."/>
            <person name="Jiang J."/>
            <person name="Wang Q."/>
            <person name="Zhang B."/>
            <person name="Ji P."/>
            <person name="Sakyi L.B."/>
            <person name="Cui X."/>
            <person name="Yuan T."/>
            <person name="Jiang B."/>
            <person name="Yang W."/>
            <person name="Lam T.T.-Y."/>
            <person name="Chang Q."/>
            <person name="Ding S."/>
            <person name="Wang X."/>
            <person name="Zhu J."/>
            <person name="Ruan X."/>
            <person name="Zhao L."/>
            <person name="Wei J."/>
            <person name="Que T."/>
            <person name="Du C."/>
            <person name="Cheng J."/>
            <person name="Dai P."/>
            <person name="Han X."/>
            <person name="Huang E."/>
            <person name="Gao Y."/>
            <person name="Liu J."/>
            <person name="Shao H."/>
            <person name="Ye R."/>
            <person name="Li L."/>
            <person name="Wei W."/>
            <person name="Wang X."/>
            <person name="Wang C."/>
            <person name="Yang T."/>
            <person name="Huo Q."/>
            <person name="Li W."/>
            <person name="Guo W."/>
            <person name="Chen H."/>
            <person name="Zhou L."/>
            <person name="Ni X."/>
            <person name="Tian J."/>
            <person name="Zhou Y."/>
            <person name="Sheng Y."/>
            <person name="Liu T."/>
            <person name="Pan Y."/>
            <person name="Xia L."/>
            <person name="Li J."/>
            <person name="Zhao F."/>
            <person name="Cao W."/>
        </authorList>
    </citation>
    <scope>NUCLEOTIDE SEQUENCE</scope>
    <source>
        <strain evidence="1">Hyas-2018</strain>
    </source>
</reference>
<gene>
    <name evidence="1" type="ORF">HPB50_021030</name>
</gene>
<organism evidence="1 2">
    <name type="scientific">Hyalomma asiaticum</name>
    <name type="common">Tick</name>
    <dbReference type="NCBI Taxonomy" id="266040"/>
    <lineage>
        <taxon>Eukaryota</taxon>
        <taxon>Metazoa</taxon>
        <taxon>Ecdysozoa</taxon>
        <taxon>Arthropoda</taxon>
        <taxon>Chelicerata</taxon>
        <taxon>Arachnida</taxon>
        <taxon>Acari</taxon>
        <taxon>Parasitiformes</taxon>
        <taxon>Ixodida</taxon>
        <taxon>Ixodoidea</taxon>
        <taxon>Ixodidae</taxon>
        <taxon>Hyalomminae</taxon>
        <taxon>Hyalomma</taxon>
    </lineage>
</organism>
<dbReference type="Proteomes" id="UP000821845">
    <property type="component" value="Chromosome 5"/>
</dbReference>
<sequence length="391" mass="45105">MTIDATVSTESSYTNEILEKQSTEAQETVTSRIRPIFPTRRRPTGVRRPAHRVPGDFRDEEEEPEDYGKNEFLDEEDEDYNEYEEKQIPTPEPRSSKRHRPTRAGYTRGPRQPQTTHQLKHQAEDEEYDIYHDDDYEQVSARSKSQANRNEEIKQASPTSGVNIRPFRRDRVSFAPPSRVVNKPAFTLQLRRPHGRQRLNSRRPLKPEEEEIEAEEAVHSSAATPQLHLGRRRGSARPVAGKAPPGRGPFTRTRPSAVEKTYGINPSRTKSEEEYSDYEEDDDYTAERNPRGRGRLKPTPRGSQNVRGRGNLGVRPFGRPQQHTDEEDSNEDTHSNARNRGRQNPVAKGRRNQNRARTPNLKSSFNTVKDEEESPNLPFARLRGNRRRIFI</sequence>
<evidence type="ECO:0000313" key="1">
    <source>
        <dbReference type="EMBL" id="KAH6930928.1"/>
    </source>
</evidence>
<name>A0ACB7S7R3_HYAAI</name>
<proteinExistence type="predicted"/>
<accession>A0ACB7S7R3</accession>
<comment type="caution">
    <text evidence="1">The sequence shown here is derived from an EMBL/GenBank/DDBJ whole genome shotgun (WGS) entry which is preliminary data.</text>
</comment>
<protein>
    <submittedName>
        <fullName evidence="1">Uncharacterized protein</fullName>
    </submittedName>
</protein>